<accession>A0A175YKN9</accession>
<dbReference type="Gene3D" id="3.30.70.100">
    <property type="match status" value="2"/>
</dbReference>
<evidence type="ECO:0000313" key="3">
    <source>
        <dbReference type="EMBL" id="KZM84145.1"/>
    </source>
</evidence>
<dbReference type="PROSITE" id="PS51502">
    <property type="entry name" value="S_R_A_B_BARREL"/>
    <property type="match status" value="2"/>
</dbReference>
<comment type="subunit">
    <text evidence="1">Homodimer.</text>
</comment>
<organism evidence="3">
    <name type="scientific">Daucus carota subsp. sativus</name>
    <name type="common">Carrot</name>
    <dbReference type="NCBI Taxonomy" id="79200"/>
    <lineage>
        <taxon>Eukaryota</taxon>
        <taxon>Viridiplantae</taxon>
        <taxon>Streptophyta</taxon>
        <taxon>Embryophyta</taxon>
        <taxon>Tracheophyta</taxon>
        <taxon>Spermatophyta</taxon>
        <taxon>Magnoliopsida</taxon>
        <taxon>eudicotyledons</taxon>
        <taxon>Gunneridae</taxon>
        <taxon>Pentapetalae</taxon>
        <taxon>asterids</taxon>
        <taxon>campanulids</taxon>
        <taxon>Apiales</taxon>
        <taxon>Apiaceae</taxon>
        <taxon>Apioideae</taxon>
        <taxon>Scandiceae</taxon>
        <taxon>Daucinae</taxon>
        <taxon>Daucus</taxon>
        <taxon>Daucus sect. Daucus</taxon>
    </lineage>
</organism>
<dbReference type="OMA" id="QATMPIW"/>
<dbReference type="Gramene" id="KZM84145">
    <property type="protein sequence ID" value="KZM84145"/>
    <property type="gene ID" value="DCAR_028308"/>
</dbReference>
<dbReference type="Proteomes" id="UP000077755">
    <property type="component" value="Chromosome 8"/>
</dbReference>
<reference evidence="4" key="2">
    <citation type="submission" date="2022-03" db="EMBL/GenBank/DDBJ databases">
        <title>Draft title - Genomic analysis of global carrot germplasm unveils the trajectory of domestication and the origin of high carotenoid orange carrot.</title>
        <authorList>
            <person name="Iorizzo M."/>
            <person name="Ellison S."/>
            <person name="Senalik D."/>
            <person name="Macko-Podgorni A."/>
            <person name="Grzebelus D."/>
            <person name="Bostan H."/>
            <person name="Rolling W."/>
            <person name="Curaba J."/>
            <person name="Simon P."/>
        </authorList>
    </citation>
    <scope>NUCLEOTIDE SEQUENCE</scope>
    <source>
        <tissue evidence="4">Leaf</tissue>
    </source>
</reference>
<reference evidence="3" key="1">
    <citation type="journal article" date="2016" name="Nat. Genet.">
        <title>A high-quality carrot genome assembly provides new insights into carotenoid accumulation and asterid genome evolution.</title>
        <authorList>
            <person name="Iorizzo M."/>
            <person name="Ellison S."/>
            <person name="Senalik D."/>
            <person name="Zeng P."/>
            <person name="Satapoomin P."/>
            <person name="Huang J."/>
            <person name="Bowman M."/>
            <person name="Iovene M."/>
            <person name="Sanseverino W."/>
            <person name="Cavagnaro P."/>
            <person name="Yildiz M."/>
            <person name="Macko-Podgorni A."/>
            <person name="Moranska E."/>
            <person name="Grzebelus E."/>
            <person name="Grzebelus D."/>
            <person name="Ashrafi H."/>
            <person name="Zheng Z."/>
            <person name="Cheng S."/>
            <person name="Spooner D."/>
            <person name="Van Deynze A."/>
            <person name="Simon P."/>
        </authorList>
    </citation>
    <scope>NUCLEOTIDE SEQUENCE [LARGE SCALE GENOMIC DNA]</scope>
    <source>
        <tissue evidence="3">Leaf</tissue>
    </source>
</reference>
<evidence type="ECO:0000259" key="2">
    <source>
        <dbReference type="PROSITE" id="PS51502"/>
    </source>
</evidence>
<dbReference type="InterPro" id="IPR011008">
    <property type="entry name" value="Dimeric_a/b-barrel"/>
</dbReference>
<gene>
    <name evidence="3" type="ORF">DCAR_028308</name>
    <name evidence="4" type="ORF">DCAR_0830869</name>
</gene>
<proteinExistence type="predicted"/>
<keyword evidence="5" id="KW-1185">Reference proteome</keyword>
<sequence>MTTTTSPSRLHARTNFLPPSRLHVSVSRSFNIRRNSFSPFISPVKISTKSQIIEHVVLFKVKPDTEESKITAMINGLNGLSSLDPVVYITAGPVHRIESSSSLTFTHMLHSRYSSKEDLNAYAVHPAHVDVVREAVRPIVEDSMAVDWIVDELDGAVAVAAGSAMRVKLLRIKDGLSDEVSDALFEVIGGLKSKFPVMSQISYGKNFSPERAKGFSIASLAVVAGVIELDDLDVNSEELDSQKERVKDTVDSVLVIDYVIQP</sequence>
<evidence type="ECO:0000313" key="5">
    <source>
        <dbReference type="Proteomes" id="UP000077755"/>
    </source>
</evidence>
<dbReference type="STRING" id="79200.A0A175YKN9"/>
<dbReference type="PANTHER" id="PTHR33178">
    <property type="match status" value="1"/>
</dbReference>
<feature type="domain" description="Stress-response A/B barrel" evidence="2">
    <location>
        <begin position="164"/>
        <end position="258"/>
    </location>
</feature>
<dbReference type="PANTHER" id="PTHR33178:SF3">
    <property type="entry name" value="STRESS-RESPONSE A_B BARREL DOMAIN-CONTAINING PROTEIN UP3"/>
    <property type="match status" value="1"/>
</dbReference>
<dbReference type="SUPFAM" id="SSF54909">
    <property type="entry name" value="Dimeric alpha+beta barrel"/>
    <property type="match status" value="2"/>
</dbReference>
<dbReference type="Pfam" id="PF07876">
    <property type="entry name" value="Dabb"/>
    <property type="match status" value="2"/>
</dbReference>
<feature type="domain" description="Stress-response A/B barrel" evidence="2">
    <location>
        <begin position="53"/>
        <end position="148"/>
    </location>
</feature>
<dbReference type="EMBL" id="LNRQ01000008">
    <property type="protein sequence ID" value="KZM84145.1"/>
    <property type="molecule type" value="Genomic_DNA"/>
</dbReference>
<dbReference type="InterPro" id="IPR013097">
    <property type="entry name" value="Dabb"/>
</dbReference>
<dbReference type="EMBL" id="CP093350">
    <property type="protein sequence ID" value="WOH11385.1"/>
    <property type="molecule type" value="Genomic_DNA"/>
</dbReference>
<name>A0A175YKN9_DAUCS</name>
<protein>
    <recommendedName>
        <fullName evidence="2">Stress-response A/B barrel domain-containing protein</fullName>
    </recommendedName>
</protein>
<evidence type="ECO:0000313" key="4">
    <source>
        <dbReference type="EMBL" id="WOH11385.1"/>
    </source>
</evidence>
<evidence type="ECO:0000256" key="1">
    <source>
        <dbReference type="ARBA" id="ARBA00011738"/>
    </source>
</evidence>
<dbReference type="InterPro" id="IPR044662">
    <property type="entry name" value="HS1/DABB1-like"/>
</dbReference>
<dbReference type="SMART" id="SM00886">
    <property type="entry name" value="Dabb"/>
    <property type="match status" value="2"/>
</dbReference>
<dbReference type="AlphaFoldDB" id="A0A175YKN9"/>